<dbReference type="RefSeq" id="WP_091686345.1">
    <property type="nucleotide sequence ID" value="NZ_BAABFM010000027.1"/>
</dbReference>
<dbReference type="FunFam" id="3.40.50.720:FF:000141">
    <property type="entry name" value="tRNA threonylcarbamoyladenosine dehydratase"/>
    <property type="match status" value="1"/>
</dbReference>
<accession>A0A1I5FE95</accession>
<proteinExistence type="predicted"/>
<evidence type="ECO:0000313" key="2">
    <source>
        <dbReference type="EMBL" id="SFO22098.1"/>
    </source>
</evidence>
<keyword evidence="3" id="KW-1185">Reference proteome</keyword>
<dbReference type="InterPro" id="IPR045886">
    <property type="entry name" value="ThiF/MoeB/HesA"/>
</dbReference>
<evidence type="ECO:0000313" key="3">
    <source>
        <dbReference type="Proteomes" id="UP000198806"/>
    </source>
</evidence>
<dbReference type="GO" id="GO:0061504">
    <property type="term" value="P:cyclic threonylcarbamoyladenosine biosynthetic process"/>
    <property type="evidence" value="ECO:0007669"/>
    <property type="project" value="TreeGrafter"/>
</dbReference>
<reference evidence="2 3" key="1">
    <citation type="submission" date="2016-10" db="EMBL/GenBank/DDBJ databases">
        <authorList>
            <person name="de Groot N.N."/>
        </authorList>
    </citation>
    <scope>NUCLEOTIDE SEQUENCE [LARGE SCALE GENOMIC DNA]</scope>
    <source>
        <strain evidence="2 3">DSM 1283</strain>
    </source>
</reference>
<dbReference type="InterPro" id="IPR035985">
    <property type="entry name" value="Ubiquitin-activating_enz"/>
</dbReference>
<dbReference type="Pfam" id="PF00899">
    <property type="entry name" value="ThiF"/>
    <property type="match status" value="1"/>
</dbReference>
<dbReference type="CDD" id="cd00755">
    <property type="entry name" value="YgdL_like"/>
    <property type="match status" value="1"/>
</dbReference>
<evidence type="ECO:0000259" key="1">
    <source>
        <dbReference type="Pfam" id="PF00899"/>
    </source>
</evidence>
<dbReference type="STRING" id="1527.SAMN04489757_11383"/>
<dbReference type="GO" id="GO:0061503">
    <property type="term" value="F:tRNA threonylcarbamoyladenosine dehydratase"/>
    <property type="evidence" value="ECO:0007669"/>
    <property type="project" value="TreeGrafter"/>
</dbReference>
<gene>
    <name evidence="2" type="ORF">SAMN04489757_11383</name>
</gene>
<dbReference type="OrthoDB" id="9804150at2"/>
<name>A0A1I5FE95_9FIRM</name>
<dbReference type="InterPro" id="IPR000594">
    <property type="entry name" value="ThiF_NAD_FAD-bd"/>
</dbReference>
<dbReference type="PANTHER" id="PTHR43267:SF1">
    <property type="entry name" value="TRNA THREONYLCARBAMOYLADENOSINE DEHYDRATASE"/>
    <property type="match status" value="1"/>
</dbReference>
<dbReference type="AlphaFoldDB" id="A0A1I5FE95"/>
<dbReference type="Gene3D" id="3.40.50.720">
    <property type="entry name" value="NAD(P)-binding Rossmann-like Domain"/>
    <property type="match status" value="1"/>
</dbReference>
<feature type="domain" description="THIF-type NAD/FAD binding fold" evidence="1">
    <location>
        <begin position="10"/>
        <end position="250"/>
    </location>
</feature>
<dbReference type="Proteomes" id="UP000198806">
    <property type="component" value="Unassembled WGS sequence"/>
</dbReference>
<dbReference type="PANTHER" id="PTHR43267">
    <property type="entry name" value="TRNA THREONYLCARBAMOYLADENOSINE DEHYDRATASE"/>
    <property type="match status" value="1"/>
</dbReference>
<protein>
    <submittedName>
        <fullName evidence="2">tRNA A37 threonylcarbamoyladenosine dehydratase</fullName>
    </submittedName>
</protein>
<dbReference type="GO" id="GO:0008641">
    <property type="term" value="F:ubiquitin-like modifier activating enzyme activity"/>
    <property type="evidence" value="ECO:0007669"/>
    <property type="project" value="InterPro"/>
</dbReference>
<sequence length="252" mass="27897">MLNQFSRTELLFGNEAMEKLSKSRVAIFGIGGVGGFTVEALARSGVGLFDLFDDDKVCLTNVNRQIIATRKSIGKYKVDVMKERILEINPKAVVNTHQTFYTPEVADQYDFSDYTYIVDAIDTVTAKIELVMRANKCNVPIISCMGAGNKLDPTMFEVTDIYKTSVCPLAKVMRKELRVRGIKKLKVVYSKELPRKPIEDMSISCRNNCICPPGAERKCTDRRAIPGSTAFVPSVAGLVIAGEVIKDITGVR</sequence>
<organism evidence="2 3">
    <name type="scientific">Anaerocolumna aminovalerica</name>
    <dbReference type="NCBI Taxonomy" id="1527"/>
    <lineage>
        <taxon>Bacteria</taxon>
        <taxon>Bacillati</taxon>
        <taxon>Bacillota</taxon>
        <taxon>Clostridia</taxon>
        <taxon>Lachnospirales</taxon>
        <taxon>Lachnospiraceae</taxon>
        <taxon>Anaerocolumna</taxon>
    </lineage>
</organism>
<dbReference type="SUPFAM" id="SSF69572">
    <property type="entry name" value="Activating enzymes of the ubiquitin-like proteins"/>
    <property type="match status" value="1"/>
</dbReference>
<dbReference type="EMBL" id="FOWD01000013">
    <property type="protein sequence ID" value="SFO22098.1"/>
    <property type="molecule type" value="Genomic_DNA"/>
</dbReference>